<dbReference type="AlphaFoldDB" id="A0A0E9VZS9"/>
<dbReference type="Pfam" id="PF00176">
    <property type="entry name" value="SNF2-rel_dom"/>
    <property type="match status" value="1"/>
</dbReference>
<keyword evidence="4" id="KW-0067">ATP-binding</keyword>
<reference evidence="7" key="2">
    <citation type="journal article" date="2015" name="Fish Shellfish Immunol.">
        <title>Early steps in the European eel (Anguilla anguilla)-Vibrio vulnificus interaction in the gills: Role of the RtxA13 toxin.</title>
        <authorList>
            <person name="Callol A."/>
            <person name="Pajuelo D."/>
            <person name="Ebbesson L."/>
            <person name="Teles M."/>
            <person name="MacKenzie S."/>
            <person name="Amaro C."/>
        </authorList>
    </citation>
    <scope>NUCLEOTIDE SEQUENCE</scope>
</reference>
<dbReference type="GO" id="GO:0006338">
    <property type="term" value="P:chromatin remodeling"/>
    <property type="evidence" value="ECO:0007669"/>
    <property type="project" value="TreeGrafter"/>
</dbReference>
<name>A0A0E9VZS9_ANGAN</name>
<evidence type="ECO:0000256" key="4">
    <source>
        <dbReference type="ARBA" id="ARBA00022840"/>
    </source>
</evidence>
<dbReference type="EMBL" id="GBXM01025792">
    <property type="protein sequence ID" value="JAH82785.1"/>
    <property type="molecule type" value="Transcribed_RNA"/>
</dbReference>
<dbReference type="InterPro" id="IPR038718">
    <property type="entry name" value="SNF2-like_sf"/>
</dbReference>
<reference evidence="7" key="1">
    <citation type="submission" date="2014-11" db="EMBL/GenBank/DDBJ databases">
        <authorList>
            <person name="Amaro Gonzalez C."/>
        </authorList>
    </citation>
    <scope>NUCLEOTIDE SEQUENCE</scope>
</reference>
<dbReference type="PANTHER" id="PTHR45685">
    <property type="entry name" value="HELICASE SRCAP-RELATED"/>
    <property type="match status" value="1"/>
</dbReference>
<dbReference type="Gene3D" id="3.40.50.10810">
    <property type="entry name" value="Tandem AAA-ATPase domain"/>
    <property type="match status" value="1"/>
</dbReference>
<evidence type="ECO:0000256" key="5">
    <source>
        <dbReference type="ARBA" id="ARBA00023125"/>
    </source>
</evidence>
<dbReference type="GO" id="GO:0005524">
    <property type="term" value="F:ATP binding"/>
    <property type="evidence" value="ECO:0007669"/>
    <property type="project" value="UniProtKB-KW"/>
</dbReference>
<dbReference type="GO" id="GO:0000812">
    <property type="term" value="C:Swr1 complex"/>
    <property type="evidence" value="ECO:0007669"/>
    <property type="project" value="TreeGrafter"/>
</dbReference>
<evidence type="ECO:0000259" key="6">
    <source>
        <dbReference type="Pfam" id="PF00176"/>
    </source>
</evidence>
<evidence type="ECO:0000256" key="2">
    <source>
        <dbReference type="ARBA" id="ARBA00022741"/>
    </source>
</evidence>
<evidence type="ECO:0000256" key="3">
    <source>
        <dbReference type="ARBA" id="ARBA00022806"/>
    </source>
</evidence>
<dbReference type="GO" id="GO:0016887">
    <property type="term" value="F:ATP hydrolysis activity"/>
    <property type="evidence" value="ECO:0007669"/>
    <property type="project" value="TreeGrafter"/>
</dbReference>
<accession>A0A0E9VZS9</accession>
<keyword evidence="2" id="KW-0547">Nucleotide-binding</keyword>
<dbReference type="GO" id="GO:0003677">
    <property type="term" value="F:DNA binding"/>
    <property type="evidence" value="ECO:0007669"/>
    <property type="project" value="UniProtKB-KW"/>
</dbReference>
<evidence type="ECO:0000313" key="7">
    <source>
        <dbReference type="EMBL" id="JAH82785.1"/>
    </source>
</evidence>
<keyword evidence="5" id="KW-0238">DNA-binding</keyword>
<organism evidence="7">
    <name type="scientific">Anguilla anguilla</name>
    <name type="common">European freshwater eel</name>
    <name type="synonym">Muraena anguilla</name>
    <dbReference type="NCBI Taxonomy" id="7936"/>
    <lineage>
        <taxon>Eukaryota</taxon>
        <taxon>Metazoa</taxon>
        <taxon>Chordata</taxon>
        <taxon>Craniata</taxon>
        <taxon>Vertebrata</taxon>
        <taxon>Euteleostomi</taxon>
        <taxon>Actinopterygii</taxon>
        <taxon>Neopterygii</taxon>
        <taxon>Teleostei</taxon>
        <taxon>Anguilliformes</taxon>
        <taxon>Anguillidae</taxon>
        <taxon>Anguilla</taxon>
    </lineage>
</organism>
<keyword evidence="3" id="KW-0378">Hydrolase</keyword>
<dbReference type="GO" id="GO:0042393">
    <property type="term" value="F:histone binding"/>
    <property type="evidence" value="ECO:0007669"/>
    <property type="project" value="TreeGrafter"/>
</dbReference>
<dbReference type="PANTHER" id="PTHR45685:SF1">
    <property type="entry name" value="HELICASE SRCAP"/>
    <property type="match status" value="1"/>
</dbReference>
<proteinExistence type="predicted"/>
<evidence type="ECO:0000256" key="1">
    <source>
        <dbReference type="ARBA" id="ARBA00004123"/>
    </source>
</evidence>
<dbReference type="SUPFAM" id="SSF52540">
    <property type="entry name" value="P-loop containing nucleoside triphosphate hydrolases"/>
    <property type="match status" value="1"/>
</dbReference>
<dbReference type="InterPro" id="IPR027417">
    <property type="entry name" value="P-loop_NTPase"/>
</dbReference>
<feature type="domain" description="SNF2 N-terminal" evidence="6">
    <location>
        <begin position="12"/>
        <end position="56"/>
    </location>
</feature>
<comment type="subcellular location">
    <subcellularLocation>
        <location evidence="1">Nucleus</location>
    </subcellularLocation>
</comment>
<protein>
    <recommendedName>
        <fullName evidence="6">SNF2 N-terminal domain-containing protein</fullName>
    </recommendedName>
</protein>
<dbReference type="GO" id="GO:0004386">
    <property type="term" value="F:helicase activity"/>
    <property type="evidence" value="ECO:0007669"/>
    <property type="project" value="UniProtKB-KW"/>
</dbReference>
<dbReference type="InterPro" id="IPR050520">
    <property type="entry name" value="INO80/SWR1_helicase"/>
</dbReference>
<keyword evidence="3" id="KW-0347">Helicase</keyword>
<dbReference type="InterPro" id="IPR000330">
    <property type="entry name" value="SNF2_N"/>
</dbReference>
<sequence length="58" mass="6887">MTSLLFSFCHSGNWGPHLIIVPTSVMLNWEMELKRWCPGFKILTYYGSQKERKLKRQV</sequence>